<feature type="compositionally biased region" description="Pro residues" evidence="1">
    <location>
        <begin position="56"/>
        <end position="68"/>
    </location>
</feature>
<evidence type="ECO:0000256" key="1">
    <source>
        <dbReference type="SAM" id="MobiDB-lite"/>
    </source>
</evidence>
<name>I8J4T4_9BACL</name>
<sequence length="170" mass="18591">MYDEPTKRSLRNFPYGGYDPFHSQPVSHQPELTEYSPPRPPTNATPITPFPSGNYAPPPLSPLYPPQSPYAAYPMLPAPPPYAGPPQGYPSKKQGFGASKNNNPYNQSNSFPFGNSSFPQGFPFNQGINATNPQNQGQNQSPFSWGKTFNGINSAMGFMQQLGSVVSLFK</sequence>
<dbReference type="OrthoDB" id="2974473at2"/>
<gene>
    <name evidence="2" type="ORF">A374_04484</name>
</gene>
<proteinExistence type="predicted"/>
<dbReference type="RefSeq" id="WP_007200996.1">
    <property type="nucleotide sequence ID" value="NZ_AKKV01000020.1"/>
</dbReference>
<protein>
    <submittedName>
        <fullName evidence="2">Uncharacterized protein</fullName>
    </submittedName>
</protein>
<dbReference type="PATRIC" id="fig|1196324.3.peg.912"/>
<dbReference type="EMBL" id="AKKV01000020">
    <property type="protein sequence ID" value="EIT86801.1"/>
    <property type="molecule type" value="Genomic_DNA"/>
</dbReference>
<dbReference type="STRING" id="1196324.A374_04484"/>
<reference evidence="2 3" key="1">
    <citation type="journal article" date="2012" name="J. Bacteriol.">
        <title>Genome of Bacillus macauensis ZFHKF-1, a Long-Chain-Forming Bacterium.</title>
        <authorList>
            <person name="Cai L."/>
            <person name="Zhang T."/>
        </authorList>
    </citation>
    <scope>NUCLEOTIDE SEQUENCE [LARGE SCALE GENOMIC DNA]</scope>
    <source>
        <strain evidence="2 3">ZFHKF-1</strain>
    </source>
</reference>
<keyword evidence="3" id="KW-1185">Reference proteome</keyword>
<organism evidence="2 3">
    <name type="scientific">Fictibacillus macauensis ZFHKF-1</name>
    <dbReference type="NCBI Taxonomy" id="1196324"/>
    <lineage>
        <taxon>Bacteria</taxon>
        <taxon>Bacillati</taxon>
        <taxon>Bacillota</taxon>
        <taxon>Bacilli</taxon>
        <taxon>Bacillales</taxon>
        <taxon>Fictibacillaceae</taxon>
        <taxon>Fictibacillus</taxon>
    </lineage>
</organism>
<evidence type="ECO:0000313" key="2">
    <source>
        <dbReference type="EMBL" id="EIT86801.1"/>
    </source>
</evidence>
<feature type="compositionally biased region" description="Pro residues" evidence="1">
    <location>
        <begin position="76"/>
        <end position="88"/>
    </location>
</feature>
<comment type="caution">
    <text evidence="2">The sequence shown here is derived from an EMBL/GenBank/DDBJ whole genome shotgun (WGS) entry which is preliminary data.</text>
</comment>
<dbReference type="AlphaFoldDB" id="I8J4T4"/>
<dbReference type="Proteomes" id="UP000004080">
    <property type="component" value="Unassembled WGS sequence"/>
</dbReference>
<accession>I8J4T4</accession>
<evidence type="ECO:0000313" key="3">
    <source>
        <dbReference type="Proteomes" id="UP000004080"/>
    </source>
</evidence>
<feature type="region of interest" description="Disordered" evidence="1">
    <location>
        <begin position="1"/>
        <end position="111"/>
    </location>
</feature>